<dbReference type="PANTHER" id="PTHR38706">
    <property type="entry name" value="SI:CH211-198C19.1-RELATED"/>
    <property type="match status" value="1"/>
</dbReference>
<dbReference type="Ensembl" id="ENSCCRT00015060436.1">
    <property type="protein sequence ID" value="ENSCCRP00015058509.1"/>
    <property type="gene ID" value="ENSCCRG00015024005.1"/>
</dbReference>
<keyword evidence="1" id="KW-0732">Signal</keyword>
<dbReference type="AlphaFoldDB" id="A0A8C1VZY7"/>
<proteinExistence type="predicted"/>
<dbReference type="PANTHER" id="PTHR38706:SF2">
    <property type="match status" value="1"/>
</dbReference>
<reference evidence="2" key="1">
    <citation type="submission" date="2025-08" db="UniProtKB">
        <authorList>
            <consortium name="Ensembl"/>
        </authorList>
    </citation>
    <scope>IDENTIFICATION</scope>
</reference>
<sequence length="602" mass="70074">MGAMRLCFLFFCLFLASVFSLRKLNDIHDLRNITYAKSAPRHGLQLLFWFAQKVVTVDKDNILILDSNFDPSRGDFGFHHYSNREDILPSLSSWQSYYSVGNLKSPGASALPAYVQKYYRNTNVPERNMDRLIISVKQNKPNKILSLFITAYDLQKNDFNPADTYEIDPALVLQIGDPYNCSVDENNMSGIYTKSRKTEDTEYDRYLKFLTETGYSSNDCKHSHISRRKKRSPYLQCNAYEGIKLEIRATSEDFSKLLWEIPAKMMENSKYVYTEICQNTRSSETNEVHTQVRKQLNIYEPSGALDTSISMNTGLQPRLRLYPTLFDFQFTNPYIWYGPEFDGANRVIPTRIKGFDASLQLYAEDGKACARLYIKKTFSSWKEVFYYSWVAFYKSSQDKNDEYSTYQYVGKFAKIENFITDNYDIYQYNSSLVIAPGVQIRFLLDKKYEMVLAQTMPWEGVEAVTILPSDCGTPSPSLQPQISSNMPEFFYGPEYNNIGLQLYTEDSKACARLYIKKTFTDWKDTFYYSWVGFYTSSQDTNDGYYTYCYVVKFEKMAVNNDNYDIYQYKSKLDIAPGVQIRFLKDKSSYNVLVKTEPWKNGK</sequence>
<accession>A0A8C1VZY7</accession>
<evidence type="ECO:0000313" key="2">
    <source>
        <dbReference type="Ensembl" id="ENSCCRP00015058509.1"/>
    </source>
</evidence>
<feature type="signal peptide" evidence="1">
    <location>
        <begin position="1"/>
        <end position="20"/>
    </location>
</feature>
<protein>
    <submittedName>
        <fullName evidence="2">Uncharacterized protein</fullName>
    </submittedName>
</protein>
<dbReference type="Proteomes" id="UP000694700">
    <property type="component" value="Unplaced"/>
</dbReference>
<name>A0A8C1VZY7_CYPCA</name>
<feature type="chain" id="PRO_5034310730" evidence="1">
    <location>
        <begin position="21"/>
        <end position="602"/>
    </location>
</feature>
<organism evidence="2 3">
    <name type="scientific">Cyprinus carpio</name>
    <name type="common">Common carp</name>
    <dbReference type="NCBI Taxonomy" id="7962"/>
    <lineage>
        <taxon>Eukaryota</taxon>
        <taxon>Metazoa</taxon>
        <taxon>Chordata</taxon>
        <taxon>Craniata</taxon>
        <taxon>Vertebrata</taxon>
        <taxon>Euteleostomi</taxon>
        <taxon>Actinopterygii</taxon>
        <taxon>Neopterygii</taxon>
        <taxon>Teleostei</taxon>
        <taxon>Ostariophysi</taxon>
        <taxon>Cypriniformes</taxon>
        <taxon>Cyprinidae</taxon>
        <taxon>Cyprininae</taxon>
        <taxon>Cyprinus</taxon>
    </lineage>
</organism>
<evidence type="ECO:0000256" key="1">
    <source>
        <dbReference type="SAM" id="SignalP"/>
    </source>
</evidence>
<evidence type="ECO:0000313" key="3">
    <source>
        <dbReference type="Proteomes" id="UP000694700"/>
    </source>
</evidence>